<dbReference type="PROSITE" id="PS50262">
    <property type="entry name" value="G_PROTEIN_RECEP_F1_2"/>
    <property type="match status" value="1"/>
</dbReference>
<feature type="transmembrane region" description="Helical" evidence="10">
    <location>
        <begin position="107"/>
        <end position="124"/>
    </location>
</feature>
<sequence>MISSMDCYFLDFTGNSTQFQDSLKIITCVVNSLLIVPTILSNGLVIATIWRNPSLHSSPSNILLLCLACSDFLNGLITQPMEVIHVVGELTLNEHLFCVPGVVMESTAWFASGISGTTVLALSVDRFLAVTTHLRYSHFVTVFRTSMFVIAIWPLFSVNAFARVIGVTNYTFLLTNVIIILLCLVTILLIYYKIFRVINRHRVQIQTQRSSVAQFSGSSTTTEELKSNKSLLTVVYIVGLFWLCYLPFACVIVIYLVTGKSSSLRTAYAVTGTLVFANSVINPGLYCWRISEIRQAFMKYIGHTKVNISLSGRINSKNK</sequence>
<feature type="domain" description="G-protein coupled receptors family 1 profile" evidence="11">
    <location>
        <begin position="41"/>
        <end position="286"/>
    </location>
</feature>
<keyword evidence="5 9" id="KW-0297">G-protein coupled receptor</keyword>
<evidence type="ECO:0000256" key="3">
    <source>
        <dbReference type="ARBA" id="ARBA00022692"/>
    </source>
</evidence>
<evidence type="ECO:0000256" key="5">
    <source>
        <dbReference type="ARBA" id="ARBA00023040"/>
    </source>
</evidence>
<accession>A0ABN8N7Y8</accession>
<evidence type="ECO:0000256" key="8">
    <source>
        <dbReference type="ARBA" id="ARBA00023224"/>
    </source>
</evidence>
<comment type="caution">
    <text evidence="12">The sequence shown here is derived from an EMBL/GenBank/DDBJ whole genome shotgun (WGS) entry which is preliminary data.</text>
</comment>
<keyword evidence="2" id="KW-1003">Cell membrane</keyword>
<dbReference type="Gene3D" id="1.20.1070.10">
    <property type="entry name" value="Rhodopsin 7-helix transmembrane proteins"/>
    <property type="match status" value="1"/>
</dbReference>
<dbReference type="Pfam" id="PF00001">
    <property type="entry name" value="7tm_1"/>
    <property type="match status" value="1"/>
</dbReference>
<feature type="transmembrane region" description="Helical" evidence="10">
    <location>
        <begin position="268"/>
        <end position="288"/>
    </location>
</feature>
<dbReference type="CDD" id="cd00637">
    <property type="entry name" value="7tm_classA_rhodopsin-like"/>
    <property type="match status" value="1"/>
</dbReference>
<keyword evidence="6 10" id="KW-0472">Membrane</keyword>
<name>A0ABN8N7Y8_9CNID</name>
<dbReference type="PANTHER" id="PTHR24249:SF372">
    <property type="entry name" value="G-PROTEIN COUPLED RECEPTORS FAMILY 1 PROFILE DOMAIN-CONTAINING PROTEIN"/>
    <property type="match status" value="1"/>
</dbReference>
<keyword evidence="7 9" id="KW-0675">Receptor</keyword>
<feature type="transmembrane region" description="Helical" evidence="10">
    <location>
        <begin position="23"/>
        <end position="50"/>
    </location>
</feature>
<evidence type="ECO:0000256" key="1">
    <source>
        <dbReference type="ARBA" id="ARBA00004651"/>
    </source>
</evidence>
<organism evidence="12 13">
    <name type="scientific">Porites lobata</name>
    <dbReference type="NCBI Taxonomy" id="104759"/>
    <lineage>
        <taxon>Eukaryota</taxon>
        <taxon>Metazoa</taxon>
        <taxon>Cnidaria</taxon>
        <taxon>Anthozoa</taxon>
        <taxon>Hexacorallia</taxon>
        <taxon>Scleractinia</taxon>
        <taxon>Fungiina</taxon>
        <taxon>Poritidae</taxon>
        <taxon>Porites</taxon>
    </lineage>
</organism>
<feature type="transmembrane region" description="Helical" evidence="10">
    <location>
        <begin position="170"/>
        <end position="192"/>
    </location>
</feature>
<dbReference type="InterPro" id="IPR000276">
    <property type="entry name" value="GPCR_Rhodpsn"/>
</dbReference>
<evidence type="ECO:0000259" key="11">
    <source>
        <dbReference type="PROSITE" id="PS50262"/>
    </source>
</evidence>
<dbReference type="SMART" id="SM01381">
    <property type="entry name" value="7TM_GPCR_Srsx"/>
    <property type="match status" value="1"/>
</dbReference>
<dbReference type="InterPro" id="IPR050569">
    <property type="entry name" value="TAAR"/>
</dbReference>
<evidence type="ECO:0000313" key="13">
    <source>
        <dbReference type="Proteomes" id="UP001159405"/>
    </source>
</evidence>
<dbReference type="SUPFAM" id="SSF81321">
    <property type="entry name" value="Family A G protein-coupled receptor-like"/>
    <property type="match status" value="1"/>
</dbReference>
<feature type="transmembrane region" description="Helical" evidence="10">
    <location>
        <begin position="136"/>
        <end position="158"/>
    </location>
</feature>
<keyword evidence="8 9" id="KW-0807">Transducer</keyword>
<evidence type="ECO:0000256" key="4">
    <source>
        <dbReference type="ARBA" id="ARBA00022989"/>
    </source>
</evidence>
<evidence type="ECO:0000256" key="10">
    <source>
        <dbReference type="SAM" id="Phobius"/>
    </source>
</evidence>
<proteinExistence type="inferred from homology"/>
<evidence type="ECO:0000256" key="6">
    <source>
        <dbReference type="ARBA" id="ARBA00023136"/>
    </source>
</evidence>
<evidence type="ECO:0000256" key="9">
    <source>
        <dbReference type="RuleBase" id="RU000688"/>
    </source>
</evidence>
<keyword evidence="4 10" id="KW-1133">Transmembrane helix</keyword>
<protein>
    <recommendedName>
        <fullName evidence="11">G-protein coupled receptors family 1 profile domain-containing protein</fullName>
    </recommendedName>
</protein>
<keyword evidence="13" id="KW-1185">Reference proteome</keyword>
<gene>
    <name evidence="12" type="ORF">PLOB_00006738</name>
</gene>
<dbReference type="InterPro" id="IPR017452">
    <property type="entry name" value="GPCR_Rhodpsn_7TM"/>
</dbReference>
<dbReference type="PROSITE" id="PS00237">
    <property type="entry name" value="G_PROTEIN_RECEP_F1_1"/>
    <property type="match status" value="1"/>
</dbReference>
<dbReference type="PANTHER" id="PTHR24249">
    <property type="entry name" value="HISTAMINE RECEPTOR-RELATED G-PROTEIN COUPLED RECEPTOR"/>
    <property type="match status" value="1"/>
</dbReference>
<comment type="subcellular location">
    <subcellularLocation>
        <location evidence="1">Cell membrane</location>
        <topology evidence="1">Multi-pass membrane protein</topology>
    </subcellularLocation>
</comment>
<feature type="transmembrane region" description="Helical" evidence="10">
    <location>
        <begin position="234"/>
        <end position="256"/>
    </location>
</feature>
<evidence type="ECO:0000256" key="7">
    <source>
        <dbReference type="ARBA" id="ARBA00023170"/>
    </source>
</evidence>
<evidence type="ECO:0000256" key="2">
    <source>
        <dbReference type="ARBA" id="ARBA00022475"/>
    </source>
</evidence>
<evidence type="ECO:0000313" key="12">
    <source>
        <dbReference type="EMBL" id="CAH3045013.1"/>
    </source>
</evidence>
<keyword evidence="3 9" id="KW-0812">Transmembrane</keyword>
<reference evidence="12 13" key="1">
    <citation type="submission" date="2022-05" db="EMBL/GenBank/DDBJ databases">
        <authorList>
            <consortium name="Genoscope - CEA"/>
            <person name="William W."/>
        </authorList>
    </citation>
    <scope>NUCLEOTIDE SEQUENCE [LARGE SCALE GENOMIC DNA]</scope>
</reference>
<dbReference type="PRINTS" id="PR00237">
    <property type="entry name" value="GPCRRHODOPSN"/>
</dbReference>
<dbReference type="EMBL" id="CALNXK010000013">
    <property type="protein sequence ID" value="CAH3045013.1"/>
    <property type="molecule type" value="Genomic_DNA"/>
</dbReference>
<comment type="similarity">
    <text evidence="9">Belongs to the G-protein coupled receptor 1 family.</text>
</comment>
<dbReference type="Proteomes" id="UP001159405">
    <property type="component" value="Unassembled WGS sequence"/>
</dbReference>